<feature type="chain" id="PRO_5020370251" evidence="1">
    <location>
        <begin position="20"/>
        <end position="258"/>
    </location>
</feature>
<feature type="signal peptide" evidence="1">
    <location>
        <begin position="1"/>
        <end position="19"/>
    </location>
</feature>
<evidence type="ECO:0000313" key="2">
    <source>
        <dbReference type="EMBL" id="TCK60491.1"/>
    </source>
</evidence>
<organism evidence="2 3">
    <name type="scientific">Seleniivibrio woodruffii</name>
    <dbReference type="NCBI Taxonomy" id="1078050"/>
    <lineage>
        <taxon>Bacteria</taxon>
        <taxon>Pseudomonadati</taxon>
        <taxon>Deferribacterota</taxon>
        <taxon>Deferribacteres</taxon>
        <taxon>Deferribacterales</taxon>
        <taxon>Geovibrionaceae</taxon>
        <taxon>Seleniivibrio</taxon>
    </lineage>
</organism>
<keyword evidence="3" id="KW-1185">Reference proteome</keyword>
<keyword evidence="1" id="KW-0732">Signal</keyword>
<dbReference type="PANTHER" id="PTHR10151:SF120">
    <property type="entry name" value="BIS(5'-ADENOSYL)-TRIPHOSPHATASE"/>
    <property type="match status" value="1"/>
</dbReference>
<dbReference type="InterPro" id="IPR002591">
    <property type="entry name" value="Phosphodiest/P_Trfase"/>
</dbReference>
<dbReference type="PANTHER" id="PTHR10151">
    <property type="entry name" value="ECTONUCLEOTIDE PYROPHOSPHATASE/PHOSPHODIESTERASE"/>
    <property type="match status" value="1"/>
</dbReference>
<reference evidence="2 3" key="1">
    <citation type="submission" date="2019-03" db="EMBL/GenBank/DDBJ databases">
        <title>Genomic Encyclopedia of Type Strains, Phase IV (KMG-IV): sequencing the most valuable type-strain genomes for metagenomic binning, comparative biology and taxonomic classification.</title>
        <authorList>
            <person name="Goeker M."/>
        </authorList>
    </citation>
    <scope>NUCLEOTIDE SEQUENCE [LARGE SCALE GENOMIC DNA]</scope>
    <source>
        <strain evidence="2 3">DSM 24984</strain>
    </source>
</reference>
<dbReference type="AlphaFoldDB" id="A0A4V6NEF7"/>
<evidence type="ECO:0000313" key="3">
    <source>
        <dbReference type="Proteomes" id="UP000294614"/>
    </source>
</evidence>
<dbReference type="RefSeq" id="WP_132873235.1">
    <property type="nucleotide sequence ID" value="NZ_SMGG01000004.1"/>
</dbReference>
<dbReference type="SUPFAM" id="SSF53649">
    <property type="entry name" value="Alkaline phosphatase-like"/>
    <property type="match status" value="1"/>
</dbReference>
<dbReference type="EMBL" id="SMGG01000004">
    <property type="protein sequence ID" value="TCK60491.1"/>
    <property type="molecule type" value="Genomic_DNA"/>
</dbReference>
<dbReference type="InterPro" id="IPR017850">
    <property type="entry name" value="Alkaline_phosphatase_core_sf"/>
</dbReference>
<dbReference type="OrthoDB" id="1956004at2"/>
<dbReference type="Pfam" id="PF01663">
    <property type="entry name" value="Phosphodiest"/>
    <property type="match status" value="1"/>
</dbReference>
<proteinExistence type="predicted"/>
<dbReference type="GO" id="GO:0016787">
    <property type="term" value="F:hydrolase activity"/>
    <property type="evidence" value="ECO:0007669"/>
    <property type="project" value="UniProtKB-ARBA"/>
</dbReference>
<evidence type="ECO:0000256" key="1">
    <source>
        <dbReference type="SAM" id="SignalP"/>
    </source>
</evidence>
<protein>
    <submittedName>
        <fullName evidence="2">Phosphopentomutase/2, 3-bisphosphoglycerate-independent phosphoglycerate mutase family metalloenzyme</fullName>
    </submittedName>
</protein>
<accession>A0A4V6NEF7</accession>
<gene>
    <name evidence="2" type="ORF">C8D98_1365</name>
</gene>
<comment type="caution">
    <text evidence="2">The sequence shown here is derived from an EMBL/GenBank/DDBJ whole genome shotgun (WGS) entry which is preliminary data.</text>
</comment>
<dbReference type="Gene3D" id="3.40.720.10">
    <property type="entry name" value="Alkaline Phosphatase, subunit A"/>
    <property type="match status" value="1"/>
</dbReference>
<sequence length="258" mass="28458">MKGLIFLTALLLLTPLCQAADYKTILLVSVDALHPDAVSKENSPNIMYLAENGAYSPFATSSNPPKTLISHTVMLTGLQPLENGKTDNAWQVGEPRVSKPTLLSAAKGRGYETCLIYSKQKLGYLKNSSTDTEIFAKDDAVEKTAEVLDTSKKQFIFLHISGLDTEGPVSGWMSEEYVDEFRFIDEQLGALFKKALKSPSVLIIVTSDHAGHDKIHGSDHPEDFKRPLAVFSSLKKITHIPDSALKIDGLKKYIEEEF</sequence>
<dbReference type="Proteomes" id="UP000294614">
    <property type="component" value="Unassembled WGS sequence"/>
</dbReference>
<name>A0A4V6NEF7_9BACT</name>